<feature type="region of interest" description="Disordered" evidence="1">
    <location>
        <begin position="1"/>
        <end position="139"/>
    </location>
</feature>
<dbReference type="VEuPathDB" id="CryptoDB:Vbra_20006"/>
<protein>
    <submittedName>
        <fullName evidence="2">Uncharacterized protein</fullName>
    </submittedName>
</protein>
<evidence type="ECO:0000256" key="1">
    <source>
        <dbReference type="SAM" id="MobiDB-lite"/>
    </source>
</evidence>
<evidence type="ECO:0000313" key="2">
    <source>
        <dbReference type="EMBL" id="CEL91803.1"/>
    </source>
</evidence>
<dbReference type="Proteomes" id="UP000041254">
    <property type="component" value="Unassembled WGS sequence"/>
</dbReference>
<name>A0A0G4E9A2_VITBC</name>
<reference evidence="2 3" key="1">
    <citation type="submission" date="2014-11" db="EMBL/GenBank/DDBJ databases">
        <authorList>
            <person name="Zhu J."/>
            <person name="Qi W."/>
            <person name="Song R."/>
        </authorList>
    </citation>
    <scope>NUCLEOTIDE SEQUENCE [LARGE SCALE GENOMIC DNA]</scope>
</reference>
<feature type="compositionally biased region" description="Low complexity" evidence="1">
    <location>
        <begin position="31"/>
        <end position="40"/>
    </location>
</feature>
<organism evidence="2 3">
    <name type="scientific">Vitrella brassicaformis (strain CCMP3155)</name>
    <dbReference type="NCBI Taxonomy" id="1169540"/>
    <lineage>
        <taxon>Eukaryota</taxon>
        <taxon>Sar</taxon>
        <taxon>Alveolata</taxon>
        <taxon>Colpodellida</taxon>
        <taxon>Vitrellaceae</taxon>
        <taxon>Vitrella</taxon>
    </lineage>
</organism>
<evidence type="ECO:0000313" key="3">
    <source>
        <dbReference type="Proteomes" id="UP000041254"/>
    </source>
</evidence>
<feature type="compositionally biased region" description="Basic residues" evidence="1">
    <location>
        <begin position="88"/>
        <end position="98"/>
    </location>
</feature>
<gene>
    <name evidence="2" type="ORF">Vbra_20006</name>
</gene>
<dbReference type="EMBL" id="CDMY01000022">
    <property type="protein sequence ID" value="CEL91803.1"/>
    <property type="molecule type" value="Genomic_DNA"/>
</dbReference>
<dbReference type="InParanoid" id="A0A0G4E9A2"/>
<dbReference type="AlphaFoldDB" id="A0A0G4E9A2"/>
<sequence>MPHTRRTPTPSPHPPSRLAMLQKDHPHLQHYHPPAQQHYQRLPVQERTTDSSSIVHQPHPDPRRRAGSMGTMPRATRQLLVRQDKQRRASRRQRRNSAIRRQSTREEAMAIARPSLVRQITHKDRGDAGADRREEGRWR</sequence>
<keyword evidence="3" id="KW-1185">Reference proteome</keyword>
<accession>A0A0G4E9A2</accession>
<proteinExistence type="predicted"/>
<feature type="compositionally biased region" description="Basic and acidic residues" evidence="1">
    <location>
        <begin position="121"/>
        <end position="139"/>
    </location>
</feature>